<evidence type="ECO:0000313" key="2">
    <source>
        <dbReference type="EMBL" id="CAH7687507.1"/>
    </source>
</evidence>
<proteinExistence type="predicted"/>
<keyword evidence="1" id="KW-1133">Transmembrane helix</keyword>
<sequence>MPKSFIPTYIACVNFICIGVLTNSVVEDLVKEDDGKEVGSGRKWMAPLRRGAKASGWSKTTGATDL</sequence>
<comment type="caution">
    <text evidence="2">The sequence shown here is derived from an EMBL/GenBank/DDBJ whole genome shotgun (WGS) entry which is preliminary data.</text>
</comment>
<feature type="transmembrane region" description="Helical" evidence="1">
    <location>
        <begin position="6"/>
        <end position="26"/>
    </location>
</feature>
<dbReference type="AlphaFoldDB" id="A0AAV0BMB3"/>
<keyword evidence="1" id="KW-0812">Transmembrane</keyword>
<gene>
    <name evidence="2" type="ORF">PPACK8108_LOCUS22300</name>
</gene>
<evidence type="ECO:0000313" key="3">
    <source>
        <dbReference type="Proteomes" id="UP001153365"/>
    </source>
</evidence>
<reference evidence="2" key="1">
    <citation type="submission" date="2022-06" db="EMBL/GenBank/DDBJ databases">
        <authorList>
            <consortium name="SYNGENTA / RWTH Aachen University"/>
        </authorList>
    </citation>
    <scope>NUCLEOTIDE SEQUENCE</scope>
</reference>
<keyword evidence="3" id="KW-1185">Reference proteome</keyword>
<accession>A0AAV0BMB3</accession>
<evidence type="ECO:0000256" key="1">
    <source>
        <dbReference type="SAM" id="Phobius"/>
    </source>
</evidence>
<dbReference type="Proteomes" id="UP001153365">
    <property type="component" value="Unassembled WGS sequence"/>
</dbReference>
<organism evidence="2 3">
    <name type="scientific">Phakopsora pachyrhizi</name>
    <name type="common">Asian soybean rust disease fungus</name>
    <dbReference type="NCBI Taxonomy" id="170000"/>
    <lineage>
        <taxon>Eukaryota</taxon>
        <taxon>Fungi</taxon>
        <taxon>Dikarya</taxon>
        <taxon>Basidiomycota</taxon>
        <taxon>Pucciniomycotina</taxon>
        <taxon>Pucciniomycetes</taxon>
        <taxon>Pucciniales</taxon>
        <taxon>Phakopsoraceae</taxon>
        <taxon>Phakopsora</taxon>
    </lineage>
</organism>
<dbReference type="EMBL" id="CALTRL010005882">
    <property type="protein sequence ID" value="CAH7687507.1"/>
    <property type="molecule type" value="Genomic_DNA"/>
</dbReference>
<protein>
    <submittedName>
        <fullName evidence="2">Uncharacterized protein</fullName>
    </submittedName>
</protein>
<keyword evidence="1" id="KW-0472">Membrane</keyword>
<name>A0AAV0BMB3_PHAPC</name>